<gene>
    <name evidence="2" type="ORF">OG579_05540</name>
</gene>
<evidence type="ECO:0000256" key="1">
    <source>
        <dbReference type="SAM" id="Phobius"/>
    </source>
</evidence>
<protein>
    <recommendedName>
        <fullName evidence="4">Secreted protein</fullName>
    </recommendedName>
</protein>
<dbReference type="KEGG" id="whr:OG579_05540"/>
<dbReference type="AlphaFoldDB" id="A0AAU4K574"/>
<feature type="transmembrane region" description="Helical" evidence="1">
    <location>
        <begin position="12"/>
        <end position="33"/>
    </location>
</feature>
<proteinExistence type="predicted"/>
<dbReference type="EMBL" id="CP108021">
    <property type="protein sequence ID" value="WUM21260.1"/>
    <property type="molecule type" value="Genomic_DNA"/>
</dbReference>
<sequence length="230" mass="25799">MGAVGDIIGHYWWLVFVVGGPVAGGVKAVAAANERRAQRRLERYRIKQQAKIAAAQAQGVARVDREQDLRAITRLLSEHDDTDARWFAYETDVVNLLEFPMITDMREPLTAAFHRAKRTADSLRPDVAEDLVGLADAQEAYRVAVHDYAVAFDTAESEARRRRRGDFSESEQRRLVRAQGLLRMAMDTASTPAERQAAYRRAREELDGLVSLPTVTYAQLERTVSGELEA</sequence>
<accession>A0AAU4K574</accession>
<reference evidence="2 3" key="1">
    <citation type="submission" date="2022-10" db="EMBL/GenBank/DDBJ databases">
        <title>The complete genomes of actinobacterial strains from the NBC collection.</title>
        <authorList>
            <person name="Joergensen T.S."/>
            <person name="Alvarez Arevalo M."/>
            <person name="Sterndorff E.B."/>
            <person name="Faurdal D."/>
            <person name="Vuksanovic O."/>
            <person name="Mourched A.-S."/>
            <person name="Charusanti P."/>
            <person name="Shaw S."/>
            <person name="Blin K."/>
            <person name="Weber T."/>
        </authorList>
    </citation>
    <scope>NUCLEOTIDE SEQUENCE [LARGE SCALE GENOMIC DNA]</scope>
    <source>
        <strain evidence="2 3">NBC_00319</strain>
    </source>
</reference>
<organism evidence="2 3">
    <name type="scientific">Williamsia herbipolensis</name>
    <dbReference type="NCBI Taxonomy" id="1603258"/>
    <lineage>
        <taxon>Bacteria</taxon>
        <taxon>Bacillati</taxon>
        <taxon>Actinomycetota</taxon>
        <taxon>Actinomycetes</taxon>
        <taxon>Mycobacteriales</taxon>
        <taxon>Nocardiaceae</taxon>
        <taxon>Williamsia</taxon>
    </lineage>
</organism>
<keyword evidence="1" id="KW-0812">Transmembrane</keyword>
<keyword evidence="1" id="KW-0472">Membrane</keyword>
<evidence type="ECO:0008006" key="4">
    <source>
        <dbReference type="Google" id="ProtNLM"/>
    </source>
</evidence>
<name>A0AAU4K574_9NOCA</name>
<keyword evidence="1" id="KW-1133">Transmembrane helix</keyword>
<dbReference type="RefSeq" id="WP_328858374.1">
    <property type="nucleotide sequence ID" value="NZ_CP108021.1"/>
</dbReference>
<dbReference type="Proteomes" id="UP001432128">
    <property type="component" value="Chromosome"/>
</dbReference>
<keyword evidence="3" id="KW-1185">Reference proteome</keyword>
<evidence type="ECO:0000313" key="2">
    <source>
        <dbReference type="EMBL" id="WUM21260.1"/>
    </source>
</evidence>
<evidence type="ECO:0000313" key="3">
    <source>
        <dbReference type="Proteomes" id="UP001432128"/>
    </source>
</evidence>